<dbReference type="InterPro" id="IPR036179">
    <property type="entry name" value="Ig-like_dom_sf"/>
</dbReference>
<evidence type="ECO:0000256" key="10">
    <source>
        <dbReference type="ARBA" id="ARBA00022840"/>
    </source>
</evidence>
<dbReference type="PANTHER" id="PTHR19890">
    <property type="entry name" value="FIBROBLAST GROWTH FACTOR RECEPTOR"/>
    <property type="match status" value="1"/>
</dbReference>
<reference evidence="20" key="2">
    <citation type="submission" date="2018-11" db="EMBL/GenBank/DDBJ databases">
        <title>Trombidioid mite genomics.</title>
        <authorList>
            <person name="Dong X."/>
        </authorList>
    </citation>
    <scope>NUCLEOTIDE SEQUENCE</scope>
    <source>
        <strain evidence="20">UoL-WK</strain>
    </source>
</reference>
<feature type="domain" description="Ig-like" evidence="19">
    <location>
        <begin position="115"/>
        <end position="204"/>
    </location>
</feature>
<keyword evidence="16" id="KW-0325">Glycoprotein</keyword>
<keyword evidence="9" id="KW-0418">Kinase</keyword>
<dbReference type="Gene3D" id="2.60.40.10">
    <property type="entry name" value="Immunoglobulins"/>
    <property type="match status" value="3"/>
</dbReference>
<keyword evidence="22" id="KW-1185">Reference proteome</keyword>
<dbReference type="EC" id="2.7.10.1" evidence="2"/>
<sequence>MTKKIQKQPIIYPIGATVVLQCPVESDTTMFVEWFRHNEPVDEIGKYKITTRGFLRFKNAAAEDSGIYVCKAINGFGFTKANVTIAVLRQSELISMKTFDDNRYPRDPLFGADLPPAEAIQMVRNIEKDSGKCITLKCNMPTVPVQKTSWLKDGEPIDVSSLPVGSQINFSAMFLSKLRPEDSGLYVCIAYTEYGQRKTSFAVKVRESKFSKPELIVSQPVKSPIKVGDTVTFQCKVESQNKPHIRWLKQCDEKSLQNLKREPVTIDGERYISLNSYDVHQNGVYKNILKIKNVQPHDSGKYICLAANTRGYSYKSVQLLVSVPEEQKEAIRTSDHFSIAFICVMIVITLVILTVCFILYLIAKASTANENCSEEHLRKSCQKSTVPNEYTYNDHVSQWLCKNHGHPGFVQIESSSHNDSAKTHVTAITL</sequence>
<feature type="transmembrane region" description="Helical" evidence="18">
    <location>
        <begin position="337"/>
        <end position="363"/>
    </location>
</feature>
<proteinExistence type="predicted"/>
<dbReference type="FunFam" id="2.60.40.10:FF:000020">
    <property type="entry name" value="Fibroblast growth factor receptor"/>
    <property type="match status" value="1"/>
</dbReference>
<dbReference type="InterPro" id="IPR007110">
    <property type="entry name" value="Ig-like_dom"/>
</dbReference>
<dbReference type="PROSITE" id="PS50835">
    <property type="entry name" value="IG_LIKE"/>
    <property type="match status" value="3"/>
</dbReference>
<evidence type="ECO:0000256" key="5">
    <source>
        <dbReference type="ARBA" id="ARBA00022692"/>
    </source>
</evidence>
<reference evidence="20 22" key="1">
    <citation type="journal article" date="2018" name="Gigascience">
        <title>Genomes of trombidid mites reveal novel predicted allergens and laterally-transferred genes associated with secondary metabolism.</title>
        <authorList>
            <person name="Dong X."/>
            <person name="Chaisiri K."/>
            <person name="Xia D."/>
            <person name="Armstrong S.D."/>
            <person name="Fang Y."/>
            <person name="Donnelly M.J."/>
            <person name="Kadowaki T."/>
            <person name="McGarry J.W."/>
            <person name="Darby A.C."/>
            <person name="Makepeace B.L."/>
        </authorList>
    </citation>
    <scope>NUCLEOTIDE SEQUENCE [LARGE SCALE GENOMIC DNA]</scope>
    <source>
        <strain evidence="20">UoL-WK</strain>
    </source>
</reference>
<keyword evidence="3" id="KW-0597">Phosphoprotein</keyword>
<evidence type="ECO:0000313" key="21">
    <source>
        <dbReference type="EMBL" id="RWS08425.1"/>
    </source>
</evidence>
<dbReference type="AlphaFoldDB" id="A0A3S3P048"/>
<dbReference type="InterPro" id="IPR013783">
    <property type="entry name" value="Ig-like_fold"/>
</dbReference>
<evidence type="ECO:0000256" key="8">
    <source>
        <dbReference type="ARBA" id="ARBA00022741"/>
    </source>
</evidence>
<organism evidence="20 22">
    <name type="scientific">Dinothrombium tinctorium</name>
    <dbReference type="NCBI Taxonomy" id="1965070"/>
    <lineage>
        <taxon>Eukaryota</taxon>
        <taxon>Metazoa</taxon>
        <taxon>Ecdysozoa</taxon>
        <taxon>Arthropoda</taxon>
        <taxon>Chelicerata</taxon>
        <taxon>Arachnida</taxon>
        <taxon>Acari</taxon>
        <taxon>Acariformes</taxon>
        <taxon>Trombidiformes</taxon>
        <taxon>Prostigmata</taxon>
        <taxon>Anystina</taxon>
        <taxon>Parasitengona</taxon>
        <taxon>Trombidioidea</taxon>
        <taxon>Trombidiidae</taxon>
        <taxon>Dinothrombium</taxon>
    </lineage>
</organism>
<evidence type="ECO:0000256" key="17">
    <source>
        <dbReference type="ARBA" id="ARBA00023319"/>
    </source>
</evidence>
<dbReference type="EMBL" id="NCKU01002977">
    <property type="protein sequence ID" value="RWS08425.1"/>
    <property type="molecule type" value="Genomic_DNA"/>
</dbReference>
<keyword evidence="14" id="KW-1015">Disulfide bond</keyword>
<protein>
    <recommendedName>
        <fullName evidence="2">receptor protein-tyrosine kinase</fullName>
        <ecNumber evidence="2">2.7.10.1</ecNumber>
    </recommendedName>
</protein>
<keyword evidence="4" id="KW-0808">Transferase</keyword>
<evidence type="ECO:0000256" key="1">
    <source>
        <dbReference type="ARBA" id="ARBA00004167"/>
    </source>
</evidence>
<evidence type="ECO:0000259" key="19">
    <source>
        <dbReference type="PROSITE" id="PS50835"/>
    </source>
</evidence>
<evidence type="ECO:0000313" key="20">
    <source>
        <dbReference type="EMBL" id="RWS05203.1"/>
    </source>
</evidence>
<evidence type="ECO:0000256" key="12">
    <source>
        <dbReference type="ARBA" id="ARBA00023136"/>
    </source>
</evidence>
<keyword evidence="12 18" id="KW-0472">Membrane</keyword>
<dbReference type="Pfam" id="PF07679">
    <property type="entry name" value="I-set"/>
    <property type="match status" value="3"/>
</dbReference>
<dbReference type="STRING" id="1965070.A0A3S3P048"/>
<evidence type="ECO:0000256" key="18">
    <source>
        <dbReference type="SAM" id="Phobius"/>
    </source>
</evidence>
<evidence type="ECO:0000256" key="11">
    <source>
        <dbReference type="ARBA" id="ARBA00022989"/>
    </source>
</evidence>
<keyword evidence="7" id="KW-0677">Repeat</keyword>
<evidence type="ECO:0000256" key="3">
    <source>
        <dbReference type="ARBA" id="ARBA00022553"/>
    </source>
</evidence>
<evidence type="ECO:0000256" key="16">
    <source>
        <dbReference type="ARBA" id="ARBA00023180"/>
    </source>
</evidence>
<accession>A0A3S3P048</accession>
<gene>
    <name evidence="20" type="ORF">B4U79_16340</name>
    <name evidence="21" type="ORF">B4U79_17769</name>
</gene>
<evidence type="ECO:0000256" key="13">
    <source>
        <dbReference type="ARBA" id="ARBA00023137"/>
    </source>
</evidence>
<comment type="subcellular location">
    <subcellularLocation>
        <location evidence="1">Membrane</location>
        <topology evidence="1">Single-pass membrane protein</topology>
    </subcellularLocation>
</comment>
<evidence type="ECO:0000313" key="22">
    <source>
        <dbReference type="Proteomes" id="UP000285301"/>
    </source>
</evidence>
<dbReference type="InterPro" id="IPR003599">
    <property type="entry name" value="Ig_sub"/>
</dbReference>
<dbReference type="SUPFAM" id="SSF48726">
    <property type="entry name" value="Immunoglobulin"/>
    <property type="match status" value="3"/>
</dbReference>
<evidence type="ECO:0000256" key="2">
    <source>
        <dbReference type="ARBA" id="ARBA00011902"/>
    </source>
</evidence>
<evidence type="ECO:0000256" key="4">
    <source>
        <dbReference type="ARBA" id="ARBA00022679"/>
    </source>
</evidence>
<keyword evidence="8" id="KW-0547">Nucleotide-binding</keyword>
<dbReference type="OrthoDB" id="6412580at2759"/>
<keyword evidence="15 20" id="KW-0675">Receptor</keyword>
<dbReference type="GO" id="GO:0005524">
    <property type="term" value="F:ATP binding"/>
    <property type="evidence" value="ECO:0007669"/>
    <property type="project" value="UniProtKB-KW"/>
</dbReference>
<keyword evidence="5 18" id="KW-0812">Transmembrane</keyword>
<feature type="domain" description="Ig-like" evidence="19">
    <location>
        <begin position="15"/>
        <end position="86"/>
    </location>
</feature>
<dbReference type="Proteomes" id="UP000285301">
    <property type="component" value="Unassembled WGS sequence"/>
</dbReference>
<dbReference type="EMBL" id="NCKU01004956">
    <property type="protein sequence ID" value="RWS05203.1"/>
    <property type="molecule type" value="Genomic_DNA"/>
</dbReference>
<evidence type="ECO:0000256" key="6">
    <source>
        <dbReference type="ARBA" id="ARBA00022729"/>
    </source>
</evidence>
<comment type="caution">
    <text evidence="20">The sequence shown here is derived from an EMBL/GenBank/DDBJ whole genome shotgun (WGS) entry which is preliminary data.</text>
</comment>
<evidence type="ECO:0000256" key="9">
    <source>
        <dbReference type="ARBA" id="ARBA00022777"/>
    </source>
</evidence>
<dbReference type="SMART" id="SM00408">
    <property type="entry name" value="IGc2"/>
    <property type="match status" value="3"/>
</dbReference>
<feature type="domain" description="Ig-like" evidence="19">
    <location>
        <begin position="213"/>
        <end position="322"/>
    </location>
</feature>
<dbReference type="GO" id="GO:0016020">
    <property type="term" value="C:membrane"/>
    <property type="evidence" value="ECO:0007669"/>
    <property type="project" value="UniProtKB-SubCell"/>
</dbReference>
<dbReference type="PANTHER" id="PTHR19890:SF10">
    <property type="entry name" value="FIBROBLAST GROWTH FACTOR RECEPTOR-LIKE 1"/>
    <property type="match status" value="1"/>
</dbReference>
<evidence type="ECO:0000256" key="15">
    <source>
        <dbReference type="ARBA" id="ARBA00023170"/>
    </source>
</evidence>
<keyword evidence="6" id="KW-0732">Signal</keyword>
<dbReference type="GO" id="GO:0004714">
    <property type="term" value="F:transmembrane receptor protein tyrosine kinase activity"/>
    <property type="evidence" value="ECO:0007669"/>
    <property type="project" value="UniProtKB-EC"/>
</dbReference>
<keyword evidence="17" id="KW-0393">Immunoglobulin domain</keyword>
<dbReference type="PIRSF" id="PIRSF000615">
    <property type="entry name" value="TyrPK_CSF1-R"/>
    <property type="match status" value="1"/>
</dbReference>
<keyword evidence="11 18" id="KW-1133">Transmembrane helix</keyword>
<dbReference type="InterPro" id="IPR013098">
    <property type="entry name" value="Ig_I-set"/>
</dbReference>
<name>A0A3S3P048_9ACAR</name>
<dbReference type="SMART" id="SM00409">
    <property type="entry name" value="IG"/>
    <property type="match status" value="3"/>
</dbReference>
<keyword evidence="10" id="KW-0067">ATP-binding</keyword>
<keyword evidence="13" id="KW-0829">Tyrosine-protein kinase</keyword>
<dbReference type="InterPro" id="IPR052615">
    <property type="entry name" value="FGFRL"/>
</dbReference>
<evidence type="ECO:0000256" key="14">
    <source>
        <dbReference type="ARBA" id="ARBA00023157"/>
    </source>
</evidence>
<dbReference type="CDD" id="cd00096">
    <property type="entry name" value="Ig"/>
    <property type="match status" value="1"/>
</dbReference>
<evidence type="ECO:0000256" key="7">
    <source>
        <dbReference type="ARBA" id="ARBA00022737"/>
    </source>
</evidence>
<dbReference type="InterPro" id="IPR003598">
    <property type="entry name" value="Ig_sub2"/>
</dbReference>